<proteinExistence type="inferred from homology"/>
<keyword evidence="6" id="KW-0812">Transmembrane</keyword>
<dbReference type="SUPFAM" id="SSF52743">
    <property type="entry name" value="Subtilisin-like"/>
    <property type="match status" value="1"/>
</dbReference>
<dbReference type="PANTHER" id="PTHR43806:SF11">
    <property type="entry name" value="CEREVISIN-RELATED"/>
    <property type="match status" value="1"/>
</dbReference>
<evidence type="ECO:0000256" key="6">
    <source>
        <dbReference type="SAM" id="Phobius"/>
    </source>
</evidence>
<dbReference type="RefSeq" id="WP_380631462.1">
    <property type="nucleotide sequence ID" value="NZ_JBHSQO010000001.1"/>
</dbReference>
<feature type="active site" description="Charge relay system" evidence="5">
    <location>
        <position position="205"/>
    </location>
</feature>
<dbReference type="EMBL" id="JBHSQO010000001">
    <property type="protein sequence ID" value="MFC6087649.1"/>
    <property type="molecule type" value="Genomic_DNA"/>
</dbReference>
<dbReference type="InterPro" id="IPR050131">
    <property type="entry name" value="Peptidase_S8_subtilisin-like"/>
</dbReference>
<dbReference type="PANTHER" id="PTHR43806">
    <property type="entry name" value="PEPTIDASE S8"/>
    <property type="match status" value="1"/>
</dbReference>
<dbReference type="InterPro" id="IPR036852">
    <property type="entry name" value="Peptidase_S8/S53_dom_sf"/>
</dbReference>
<evidence type="ECO:0000256" key="3">
    <source>
        <dbReference type="ARBA" id="ARBA00022801"/>
    </source>
</evidence>
<dbReference type="Gene3D" id="3.40.50.200">
    <property type="entry name" value="Peptidase S8/S53 domain"/>
    <property type="match status" value="1"/>
</dbReference>
<dbReference type="PROSITE" id="PS00136">
    <property type="entry name" value="SUBTILASE_ASP"/>
    <property type="match status" value="1"/>
</dbReference>
<evidence type="ECO:0000259" key="7">
    <source>
        <dbReference type="Pfam" id="PF00082"/>
    </source>
</evidence>
<feature type="active site" description="Charge relay system" evidence="5">
    <location>
        <position position="68"/>
    </location>
</feature>
<evidence type="ECO:0000313" key="9">
    <source>
        <dbReference type="Proteomes" id="UP001596220"/>
    </source>
</evidence>
<keyword evidence="6" id="KW-1133">Transmembrane helix</keyword>
<feature type="active site" description="Charge relay system" evidence="5">
    <location>
        <position position="35"/>
    </location>
</feature>
<comment type="caution">
    <text evidence="8">The sequence shown here is derived from an EMBL/GenBank/DDBJ whole genome shotgun (WGS) entry which is preliminary data.</text>
</comment>
<dbReference type="InterPro" id="IPR023827">
    <property type="entry name" value="Peptidase_S8_Asp-AS"/>
</dbReference>
<dbReference type="Proteomes" id="UP001596220">
    <property type="component" value="Unassembled WGS sequence"/>
</dbReference>
<dbReference type="InterPro" id="IPR000209">
    <property type="entry name" value="Peptidase_S8/S53_dom"/>
</dbReference>
<accession>A0ABW1NW71</accession>
<keyword evidence="4 5" id="KW-0720">Serine protease</keyword>
<keyword evidence="3 5" id="KW-0378">Hydrolase</keyword>
<comment type="similarity">
    <text evidence="1 5">Belongs to the peptidase S8 family.</text>
</comment>
<evidence type="ECO:0000256" key="1">
    <source>
        <dbReference type="ARBA" id="ARBA00011073"/>
    </source>
</evidence>
<dbReference type="PRINTS" id="PR00723">
    <property type="entry name" value="SUBTILISIN"/>
</dbReference>
<evidence type="ECO:0000313" key="8">
    <source>
        <dbReference type="EMBL" id="MFC6087649.1"/>
    </source>
</evidence>
<organism evidence="8 9">
    <name type="scientific">Saccharothrix lopnurensis</name>
    <dbReference type="NCBI Taxonomy" id="1670621"/>
    <lineage>
        <taxon>Bacteria</taxon>
        <taxon>Bacillati</taxon>
        <taxon>Actinomycetota</taxon>
        <taxon>Actinomycetes</taxon>
        <taxon>Pseudonocardiales</taxon>
        <taxon>Pseudonocardiaceae</taxon>
        <taxon>Saccharothrix</taxon>
    </lineage>
</organism>
<dbReference type="InterPro" id="IPR015500">
    <property type="entry name" value="Peptidase_S8_subtilisin-rel"/>
</dbReference>
<evidence type="ECO:0000256" key="4">
    <source>
        <dbReference type="ARBA" id="ARBA00022825"/>
    </source>
</evidence>
<evidence type="ECO:0000256" key="5">
    <source>
        <dbReference type="PROSITE-ProRule" id="PRU01240"/>
    </source>
</evidence>
<sequence length="305" mass="30913">MITALAAVAFWVGQLGLERAWAHTDGSGVTVAVLDTGVDPDHADLAGAVLPGAEFPDLGSGARDASGHGTSVAALIAGRSGVAPGARVLPVKVTGGSADATEALTWAVDRGARVVNLSLGGGTGSFDEGLLYAAEHDVVVVVAAGNTGTDAGVTALARGEHVVAVSAVDREGRFREDVSVSGPEVVLAAPGVDVPTSRGERSGTSYAAALVFGAVALVRAEHPDLDAVEVVELLTSTARDAGPPGRDAEYGFGVVDPARALEEGPPGGGGVWWWSAVALVPLGVWAAWRARGRRTRCHARGRRTR</sequence>
<protein>
    <submittedName>
        <fullName evidence="8">S8 family serine peptidase</fullName>
    </submittedName>
</protein>
<evidence type="ECO:0000256" key="2">
    <source>
        <dbReference type="ARBA" id="ARBA00022670"/>
    </source>
</evidence>
<name>A0ABW1NW71_9PSEU</name>
<keyword evidence="6" id="KW-0472">Membrane</keyword>
<feature type="transmembrane region" description="Helical" evidence="6">
    <location>
        <begin position="271"/>
        <end position="288"/>
    </location>
</feature>
<gene>
    <name evidence="8" type="ORF">ACFP3R_00020</name>
</gene>
<dbReference type="PROSITE" id="PS51892">
    <property type="entry name" value="SUBTILASE"/>
    <property type="match status" value="1"/>
</dbReference>
<keyword evidence="2 5" id="KW-0645">Protease</keyword>
<dbReference type="Pfam" id="PF00082">
    <property type="entry name" value="Peptidase_S8"/>
    <property type="match status" value="1"/>
</dbReference>
<feature type="domain" description="Peptidase S8/S53" evidence="7">
    <location>
        <begin position="26"/>
        <end position="253"/>
    </location>
</feature>
<reference evidence="9" key="1">
    <citation type="journal article" date="2019" name="Int. J. Syst. Evol. Microbiol.">
        <title>The Global Catalogue of Microorganisms (GCM) 10K type strain sequencing project: providing services to taxonomists for standard genome sequencing and annotation.</title>
        <authorList>
            <consortium name="The Broad Institute Genomics Platform"/>
            <consortium name="The Broad Institute Genome Sequencing Center for Infectious Disease"/>
            <person name="Wu L."/>
            <person name="Ma J."/>
        </authorList>
    </citation>
    <scope>NUCLEOTIDE SEQUENCE [LARGE SCALE GENOMIC DNA]</scope>
    <source>
        <strain evidence="9">CGMCC 4.7246</strain>
    </source>
</reference>
<keyword evidence="9" id="KW-1185">Reference proteome</keyword>